<name>A0A1I1XG69_9BURK</name>
<keyword evidence="4 7" id="KW-0697">Rotamase</keyword>
<dbReference type="InterPro" id="IPR023034">
    <property type="entry name" value="PPIase_SurA"/>
</dbReference>
<dbReference type="HAMAP" id="MF_01183">
    <property type="entry name" value="Chaperone_SurA"/>
    <property type="match status" value="1"/>
</dbReference>
<evidence type="ECO:0000259" key="8">
    <source>
        <dbReference type="PROSITE" id="PS50198"/>
    </source>
</evidence>
<dbReference type="AlphaFoldDB" id="A0A1I1XG69"/>
<dbReference type="PANTHER" id="PTHR47637:SF1">
    <property type="entry name" value="CHAPERONE SURA"/>
    <property type="match status" value="1"/>
</dbReference>
<feature type="chain" id="PRO_5011800972" description="Chaperone SurA" evidence="7">
    <location>
        <begin position="28"/>
        <end position="478"/>
    </location>
</feature>
<dbReference type="SUPFAM" id="SSF109998">
    <property type="entry name" value="Triger factor/SurA peptide-binding domain-like"/>
    <property type="match status" value="1"/>
</dbReference>
<feature type="signal peptide" evidence="7">
    <location>
        <begin position="1"/>
        <end position="27"/>
    </location>
</feature>
<keyword evidence="6 7" id="KW-0413">Isomerase</keyword>
<dbReference type="RefSeq" id="WP_092955170.1">
    <property type="nucleotide sequence ID" value="NZ_FOMQ01000013.1"/>
</dbReference>
<dbReference type="Proteomes" id="UP000199517">
    <property type="component" value="Unassembled WGS sequence"/>
</dbReference>
<dbReference type="EC" id="5.2.1.8" evidence="7"/>
<comment type="domain">
    <text evidence="7">The PPIase activity resides only in the second parvulin domain. The N-terminal region and the C-terminal tail are necessary and sufficient for the chaperone activity of SurA. The PPIase activity is dispensable for SurA to function as a chaperone. The N-terminal region and the C-terminal tail are also required for porin recognition.</text>
</comment>
<dbReference type="PROSITE" id="PS01096">
    <property type="entry name" value="PPIC_PPIASE_1"/>
    <property type="match status" value="1"/>
</dbReference>
<dbReference type="PROSITE" id="PS50198">
    <property type="entry name" value="PPIC_PPIASE_2"/>
    <property type="match status" value="2"/>
</dbReference>
<dbReference type="InterPro" id="IPR046357">
    <property type="entry name" value="PPIase_dom_sf"/>
</dbReference>
<feature type="domain" description="PpiC" evidence="8">
    <location>
        <begin position="220"/>
        <end position="321"/>
    </location>
</feature>
<dbReference type="EMBL" id="FOMQ01000013">
    <property type="protein sequence ID" value="SFE06355.1"/>
    <property type="molecule type" value="Genomic_DNA"/>
</dbReference>
<dbReference type="Gene3D" id="3.10.50.40">
    <property type="match status" value="2"/>
</dbReference>
<dbReference type="GO" id="GO:0030288">
    <property type="term" value="C:outer membrane-bounded periplasmic space"/>
    <property type="evidence" value="ECO:0007669"/>
    <property type="project" value="InterPro"/>
</dbReference>
<gene>
    <name evidence="7" type="primary">surA</name>
    <name evidence="9" type="ORF">SAMN04489710_11336</name>
</gene>
<evidence type="ECO:0000313" key="9">
    <source>
        <dbReference type="EMBL" id="SFE06355.1"/>
    </source>
</evidence>
<dbReference type="Gene3D" id="1.10.4030.10">
    <property type="entry name" value="Porin chaperone SurA, peptide-binding domain"/>
    <property type="match status" value="1"/>
</dbReference>
<comment type="function">
    <text evidence="7">Chaperone involved in the correct folding and assembly of outer membrane proteins. Recognizes specific patterns of aromatic residues and the orientation of their side chains, which are found more frequently in integral outer membrane proteins. May act in both early periplasmic and late outer membrane-associated steps of protein maturation.</text>
</comment>
<reference evidence="10" key="1">
    <citation type="submission" date="2016-10" db="EMBL/GenBank/DDBJ databases">
        <authorList>
            <person name="Varghese N."/>
            <person name="Submissions S."/>
        </authorList>
    </citation>
    <scope>NUCLEOTIDE SEQUENCE [LARGE SCALE GENOMIC DNA]</scope>
    <source>
        <strain evidence="10">DSM 7481</strain>
    </source>
</reference>
<dbReference type="InterPro" id="IPR050280">
    <property type="entry name" value="OMP_Chaperone_SurA"/>
</dbReference>
<protein>
    <recommendedName>
        <fullName evidence="7">Chaperone SurA</fullName>
    </recommendedName>
    <alternativeName>
        <fullName evidence="7">Peptidyl-prolyl cis-trans isomerase SurA</fullName>
        <shortName evidence="7">PPIase SurA</shortName>
        <ecNumber evidence="7">5.2.1.8</ecNumber>
    </alternativeName>
    <alternativeName>
        <fullName evidence="7">Rotamase SurA</fullName>
    </alternativeName>
</protein>
<dbReference type="GO" id="GO:0003755">
    <property type="term" value="F:peptidyl-prolyl cis-trans isomerase activity"/>
    <property type="evidence" value="ECO:0007669"/>
    <property type="project" value="UniProtKB-UniRule"/>
</dbReference>
<dbReference type="GO" id="GO:0042277">
    <property type="term" value="F:peptide binding"/>
    <property type="evidence" value="ECO:0007669"/>
    <property type="project" value="InterPro"/>
</dbReference>
<keyword evidence="1 7" id="KW-0732">Signal</keyword>
<dbReference type="SUPFAM" id="SSF54534">
    <property type="entry name" value="FKBP-like"/>
    <property type="match status" value="2"/>
</dbReference>
<dbReference type="Pfam" id="PF09312">
    <property type="entry name" value="SurA_N"/>
    <property type="match status" value="1"/>
</dbReference>
<evidence type="ECO:0000313" key="10">
    <source>
        <dbReference type="Proteomes" id="UP000199517"/>
    </source>
</evidence>
<evidence type="ECO:0000256" key="7">
    <source>
        <dbReference type="HAMAP-Rule" id="MF_01183"/>
    </source>
</evidence>
<comment type="subcellular location">
    <subcellularLocation>
        <location evidence="7">Periplasm</location>
    </subcellularLocation>
    <text evidence="7">Is capable of associating with the outer membrane.</text>
</comment>
<dbReference type="Pfam" id="PF00639">
    <property type="entry name" value="Rotamase"/>
    <property type="match status" value="2"/>
</dbReference>
<sequence precursor="true">MNHRAFTLGLACTASAIVFLAPAVAGAQGLRTPGGSGLSAPAAAPSLRSAPNITLPAPGAAARGTPSTRQADYIVAVVNTEPLTNNEVQARLSRVEQQLAAQGGERPSRQVLAREVMERLINEKIQVQMATESGIKVDDYAIAQAEQSVARQNSVSIDEMHRRLAADGISPERFRAELRNQLLVQRLRERDVEGRVRVSDIEVDQYMREQQQSTATDFSKIELNLGHILITVPENATPDVVEQRRQRAQQAADKVRGGEDFGEVAREFSDAAERSSGGQLGLRPADRYPELFLRSTQQLPVGGIAGPVRSPAGFHVLRVIERSRAGIPVTAVQTHARHILLRAGPQVSESASAERLAEYRRRIEAGQADFATLAREHSQDGSAKQGGDLGWAGPGRYVPEFEEVLETLKPGEISQPVATRFGVHLIQLLERREAKLTQREQRDMVRDTVREKKLDEAFATWAQEARARAYVEYRDPPQ</sequence>
<keyword evidence="3 7" id="KW-0574">Periplasm</keyword>
<dbReference type="GO" id="GO:0050821">
    <property type="term" value="P:protein stabilization"/>
    <property type="evidence" value="ECO:0007669"/>
    <property type="project" value="InterPro"/>
</dbReference>
<evidence type="ECO:0000256" key="1">
    <source>
        <dbReference type="ARBA" id="ARBA00022729"/>
    </source>
</evidence>
<evidence type="ECO:0000256" key="2">
    <source>
        <dbReference type="ARBA" id="ARBA00022737"/>
    </source>
</evidence>
<dbReference type="InterPro" id="IPR023058">
    <property type="entry name" value="PPIase_PpiC_CS"/>
</dbReference>
<keyword evidence="5 7" id="KW-0143">Chaperone</keyword>
<evidence type="ECO:0000256" key="5">
    <source>
        <dbReference type="ARBA" id="ARBA00023186"/>
    </source>
</evidence>
<dbReference type="InterPro" id="IPR027304">
    <property type="entry name" value="Trigger_fact/SurA_dom_sf"/>
</dbReference>
<dbReference type="GO" id="GO:0006457">
    <property type="term" value="P:protein folding"/>
    <property type="evidence" value="ECO:0007669"/>
    <property type="project" value="UniProtKB-UniRule"/>
</dbReference>
<dbReference type="InterPro" id="IPR015391">
    <property type="entry name" value="SurA_N"/>
</dbReference>
<comment type="catalytic activity">
    <reaction evidence="7">
        <text>[protein]-peptidylproline (omega=180) = [protein]-peptidylproline (omega=0)</text>
        <dbReference type="Rhea" id="RHEA:16237"/>
        <dbReference type="Rhea" id="RHEA-COMP:10747"/>
        <dbReference type="Rhea" id="RHEA-COMP:10748"/>
        <dbReference type="ChEBI" id="CHEBI:83833"/>
        <dbReference type="ChEBI" id="CHEBI:83834"/>
        <dbReference type="EC" id="5.2.1.8"/>
    </reaction>
</comment>
<evidence type="ECO:0000256" key="4">
    <source>
        <dbReference type="ARBA" id="ARBA00023110"/>
    </source>
</evidence>
<dbReference type="GO" id="GO:0051082">
    <property type="term" value="F:unfolded protein binding"/>
    <property type="evidence" value="ECO:0007669"/>
    <property type="project" value="UniProtKB-UniRule"/>
</dbReference>
<keyword evidence="2 7" id="KW-0677">Repeat</keyword>
<feature type="domain" description="PpiC" evidence="8">
    <location>
        <begin position="331"/>
        <end position="430"/>
    </location>
</feature>
<dbReference type="InterPro" id="IPR000297">
    <property type="entry name" value="PPIase_PpiC"/>
</dbReference>
<keyword evidence="10" id="KW-1185">Reference proteome</keyword>
<proteinExistence type="inferred from homology"/>
<dbReference type="OrthoDB" id="14196at2"/>
<organism evidence="9 10">
    <name type="scientific">Paracidovorax konjaci</name>
    <dbReference type="NCBI Taxonomy" id="32040"/>
    <lineage>
        <taxon>Bacteria</taxon>
        <taxon>Pseudomonadati</taxon>
        <taxon>Pseudomonadota</taxon>
        <taxon>Betaproteobacteria</taxon>
        <taxon>Burkholderiales</taxon>
        <taxon>Comamonadaceae</taxon>
        <taxon>Paracidovorax</taxon>
    </lineage>
</organism>
<evidence type="ECO:0000256" key="3">
    <source>
        <dbReference type="ARBA" id="ARBA00022764"/>
    </source>
</evidence>
<dbReference type="PANTHER" id="PTHR47637">
    <property type="entry name" value="CHAPERONE SURA"/>
    <property type="match status" value="1"/>
</dbReference>
<accession>A0A1I1XG69</accession>
<dbReference type="STRING" id="32040.SAMN04489710_11336"/>
<evidence type="ECO:0000256" key="6">
    <source>
        <dbReference type="ARBA" id="ARBA00023235"/>
    </source>
</evidence>
<dbReference type="GO" id="GO:0043165">
    <property type="term" value="P:Gram-negative-bacterium-type cell outer membrane assembly"/>
    <property type="evidence" value="ECO:0007669"/>
    <property type="project" value="InterPro"/>
</dbReference>